<dbReference type="InterPro" id="IPR036286">
    <property type="entry name" value="LexA/Signal_pep-like_sf"/>
</dbReference>
<dbReference type="PATRIC" id="fig|1121448.10.peg.2874"/>
<accession>T2GEU7</accession>
<dbReference type="eggNOG" id="COG2932">
    <property type="taxonomic scope" value="Bacteria"/>
</dbReference>
<dbReference type="KEGG" id="dgg:DGI_2910"/>
<sequence length="255" mass="28598">MPSLYLRALDWLTRHARQIGGPGALAQKLGAPRATVYKVLNSQKNTNAQDFLGWLEALGVTLVFPEDKVETARELRFESPTVISIKEYDGLPEGAKVVPPSEDYLAVPLVEQAVAAGAGLIPEHTVRDWVIVWRWQEAIRGKSNLVAVRVGKAQTSMAPTIHPGDILLVDRNDIHREPHPPGNIYLVQDPAPDYGLAVKRVIFEHQNRRLRVVFYSDNAVEHPPRTYDFHAEYGGEICRALVGRVVWAWSDMTRK</sequence>
<dbReference type="RefSeq" id="WP_021761688.1">
    <property type="nucleotide sequence ID" value="NC_022444.1"/>
</dbReference>
<protein>
    <submittedName>
        <fullName evidence="1">Putative peptidase S24/S26A/S26B</fullName>
    </submittedName>
</protein>
<organism evidence="1 2">
    <name type="scientific">Megalodesulfovibrio gigas (strain ATCC 19364 / DSM 1382 / NCIMB 9332 / VKM B-1759)</name>
    <name type="common">Desulfovibrio gigas</name>
    <dbReference type="NCBI Taxonomy" id="1121448"/>
    <lineage>
        <taxon>Bacteria</taxon>
        <taxon>Pseudomonadati</taxon>
        <taxon>Thermodesulfobacteriota</taxon>
        <taxon>Desulfovibrionia</taxon>
        <taxon>Desulfovibrionales</taxon>
        <taxon>Desulfovibrionaceae</taxon>
        <taxon>Megalodesulfovibrio</taxon>
    </lineage>
</organism>
<proteinExistence type="predicted"/>
<gene>
    <name evidence="1" type="ORF">DGI_2910</name>
</gene>
<dbReference type="AlphaFoldDB" id="T2GEU7"/>
<dbReference type="Proteomes" id="UP000016587">
    <property type="component" value="Chromosome"/>
</dbReference>
<dbReference type="SUPFAM" id="SSF51306">
    <property type="entry name" value="LexA/Signal peptidase"/>
    <property type="match status" value="1"/>
</dbReference>
<keyword evidence="2" id="KW-1185">Reference proteome</keyword>
<dbReference type="Gene3D" id="2.10.109.10">
    <property type="entry name" value="Umud Fragment, subunit A"/>
    <property type="match status" value="1"/>
</dbReference>
<dbReference type="OrthoDB" id="5460881at2"/>
<evidence type="ECO:0000313" key="1">
    <source>
        <dbReference type="EMBL" id="AGW14636.1"/>
    </source>
</evidence>
<reference evidence="1 2" key="1">
    <citation type="journal article" date="2013" name="J. Bacteriol.">
        <title>Roles of HynAB and Ech, the only two hydrogenases found in the model sulfate reducer Desulfovibrio gigas.</title>
        <authorList>
            <person name="Morais-Silva F.O."/>
            <person name="Santos C.I."/>
            <person name="Rodrigues R."/>
            <person name="Pereira I.A."/>
            <person name="Rodrigues-Pousada C."/>
        </authorList>
    </citation>
    <scope>NUCLEOTIDE SEQUENCE [LARGE SCALE GENOMIC DNA]</scope>
    <source>
        <strain evidence="2">ATCC 19364 / DSM 1382 / NCIMB 9332 / VKM B-1759</strain>
    </source>
</reference>
<name>T2GEU7_MEGG1</name>
<dbReference type="STRING" id="1121448.DGI_2910"/>
<reference evidence="2" key="2">
    <citation type="submission" date="2013-07" db="EMBL/GenBank/DDBJ databases">
        <authorList>
            <person name="Morais-Silva F.O."/>
            <person name="Rezende A.M."/>
            <person name="Pimentel C."/>
            <person name="Resende D.M."/>
            <person name="Santos C.I."/>
            <person name="Clemente C."/>
            <person name="de Oliveira L.M."/>
            <person name="da Silva S.M."/>
            <person name="Costa D.A."/>
            <person name="Varela-Raposo A."/>
            <person name="Horacio E.C.A."/>
            <person name="Matos M."/>
            <person name="Flores O."/>
            <person name="Ruiz J.C."/>
            <person name="Rodrigues-Pousada C."/>
        </authorList>
    </citation>
    <scope>NUCLEOTIDE SEQUENCE [LARGE SCALE GENOMIC DNA]</scope>
    <source>
        <strain evidence="2">ATCC 19364 / DSM 1382 / NCIMB 9332 / VKM B-1759</strain>
    </source>
</reference>
<dbReference type="EMBL" id="CP006585">
    <property type="protein sequence ID" value="AGW14636.1"/>
    <property type="molecule type" value="Genomic_DNA"/>
</dbReference>
<dbReference type="CDD" id="cd06462">
    <property type="entry name" value="Peptidase_S24_S26"/>
    <property type="match status" value="1"/>
</dbReference>
<dbReference type="HOGENOM" id="CLU_066192_1_5_7"/>
<evidence type="ECO:0000313" key="2">
    <source>
        <dbReference type="Proteomes" id="UP000016587"/>
    </source>
</evidence>